<sequence>MAAQGEEDPTARGEDADGGEQAAEVDPTGRFLRFDAILGKGCTKTVYKGFDREQGIEVAWNQVKLPDTVKQVAKTRLFSEISVLRKLKHRNIMKFYTSWLDNRQRTLNFITEYFHSGTLRRHRMLHKCVTLQVLKRWAWQILQGLVYLHGHDPPIVHRDLKCDNIFIHGVTGEVKIGDLGMAKLLTAGLSKAQSVLGTPEYMAPELYDERYNEKIDIYAYGMCLMELVTMEFPYMECDNRCQIFRKVTLGVYPAALARIEETEVRDFIELCISHDHRYRPSARELLKNPFFDSLRAQGMGTRLGQSFSGPSMVCPAVIALPGARTFSLRVTEAQGRVLKFKLGIKAAEGAVQCFAFPFDVLLDTVEAVAGEMETDFELTSAEADIFKLLLQEEVTKARALGPLERKLSGLLSPILATGTSSEMTASFEGTFSDSNLAMSASEPYMSAETAQPEVLCVQELAKDSFVSEETEDLDCMGDRGQSDNLGVRGRSSEVEQRMCARPWALEDTVGESGLIARLVSSGDSPKGVRVHSLMRKQCASEPCLVLSDLCEDSSAVKADALRTLTPRIDVNKAAAVAGGPGRERKAFDPRSSSSGSALPLHPASGAGAVAETAPVAEVVHNTACVPEVGGAERGPTGACAQMASHIGDSTTGASDAGKSKRKPLLSKSGGCPRPTGKLASRSSMYSQALQEHARQALRSSMQSVAGMIGGLTRRRSWSASVWAQQDESNTEAACQWSQQEIKPRDVLASRKSGEVQSEAVLQAKRHMMCLPVGGRRHGHGKRRGGQRFRSSGALEALRVHNLRVAAQGGMQDAPDGSDSPIHKYASVLQSVSSSDRLSAKSMNSGRRPSMKEIRWHRSKLSPNDVAGLDNAERLARSASVPVEPQSCSRPQAKTLASRYSSPCASSSRDRGFWKTLVAKVAMRRKATAQNNDSAQSQIFDPQSAIRRSLGPCIPVRRPRDSPPILSHLAAM</sequence>
<evidence type="ECO:0000256" key="9">
    <source>
        <dbReference type="SAM" id="MobiDB-lite"/>
    </source>
</evidence>
<protein>
    <recommendedName>
        <fullName evidence="1">non-specific serine/threonine protein kinase</fullName>
        <ecNumber evidence="1">2.7.11.1</ecNumber>
    </recommendedName>
</protein>
<evidence type="ECO:0000313" key="11">
    <source>
        <dbReference type="EMBL" id="CAD7705269.1"/>
    </source>
</evidence>
<evidence type="ECO:0000256" key="2">
    <source>
        <dbReference type="ARBA" id="ARBA00022527"/>
    </source>
</evidence>
<keyword evidence="5" id="KW-0418">Kinase</keyword>
<evidence type="ECO:0000256" key="1">
    <source>
        <dbReference type="ARBA" id="ARBA00012513"/>
    </source>
</evidence>
<feature type="region of interest" description="Disordered" evidence="9">
    <location>
        <begin position="1"/>
        <end position="23"/>
    </location>
</feature>
<dbReference type="PANTHER" id="PTHR13902">
    <property type="entry name" value="SERINE/THREONINE-PROTEIN KINASE WNK WITH NO LYSINE -RELATED"/>
    <property type="match status" value="1"/>
</dbReference>
<dbReference type="PROSITE" id="PS50011">
    <property type="entry name" value="PROTEIN_KINASE_DOM"/>
    <property type="match status" value="1"/>
</dbReference>
<evidence type="ECO:0000256" key="4">
    <source>
        <dbReference type="ARBA" id="ARBA00022741"/>
    </source>
</evidence>
<evidence type="ECO:0000256" key="3">
    <source>
        <dbReference type="ARBA" id="ARBA00022679"/>
    </source>
</evidence>
<organism evidence="11 12">
    <name type="scientific">Ostreobium quekettii</name>
    <dbReference type="NCBI Taxonomy" id="121088"/>
    <lineage>
        <taxon>Eukaryota</taxon>
        <taxon>Viridiplantae</taxon>
        <taxon>Chlorophyta</taxon>
        <taxon>core chlorophytes</taxon>
        <taxon>Ulvophyceae</taxon>
        <taxon>TCBD clade</taxon>
        <taxon>Bryopsidales</taxon>
        <taxon>Ostreobineae</taxon>
        <taxon>Ostreobiaceae</taxon>
        <taxon>Ostreobium</taxon>
    </lineage>
</organism>
<name>A0A8S1JE42_9CHLO</name>
<dbReference type="OrthoDB" id="4062651at2759"/>
<evidence type="ECO:0000256" key="6">
    <source>
        <dbReference type="ARBA" id="ARBA00022840"/>
    </source>
</evidence>
<keyword evidence="3" id="KW-0808">Transferase</keyword>
<feature type="domain" description="Protein kinase" evidence="10">
    <location>
        <begin position="32"/>
        <end position="291"/>
    </location>
</feature>
<accession>A0A8S1JE42</accession>
<evidence type="ECO:0000313" key="12">
    <source>
        <dbReference type="Proteomes" id="UP000708148"/>
    </source>
</evidence>
<feature type="region of interest" description="Disordered" evidence="9">
    <location>
        <begin position="648"/>
        <end position="686"/>
    </location>
</feature>
<dbReference type="Gene3D" id="3.30.200.20">
    <property type="entry name" value="Phosphorylase Kinase, domain 1"/>
    <property type="match status" value="1"/>
</dbReference>
<comment type="caution">
    <text evidence="11">The sequence shown here is derived from an EMBL/GenBank/DDBJ whole genome shotgun (WGS) entry which is preliminary data.</text>
</comment>
<evidence type="ECO:0000256" key="8">
    <source>
        <dbReference type="ARBA" id="ARBA00048679"/>
    </source>
</evidence>
<dbReference type="EC" id="2.7.11.1" evidence="1"/>
<dbReference type="Proteomes" id="UP000708148">
    <property type="component" value="Unassembled WGS sequence"/>
</dbReference>
<dbReference type="AlphaFoldDB" id="A0A8S1JE42"/>
<gene>
    <name evidence="11" type="ORF">OSTQU699_LOCUS10624</name>
</gene>
<dbReference type="Pfam" id="PF00069">
    <property type="entry name" value="Pkinase"/>
    <property type="match status" value="1"/>
</dbReference>
<dbReference type="GO" id="GO:0005524">
    <property type="term" value="F:ATP binding"/>
    <property type="evidence" value="ECO:0007669"/>
    <property type="project" value="UniProtKB-KW"/>
</dbReference>
<dbReference type="InterPro" id="IPR000719">
    <property type="entry name" value="Prot_kinase_dom"/>
</dbReference>
<reference evidence="11" key="1">
    <citation type="submission" date="2020-12" db="EMBL/GenBank/DDBJ databases">
        <authorList>
            <person name="Iha C."/>
        </authorList>
    </citation>
    <scope>NUCLEOTIDE SEQUENCE</scope>
</reference>
<dbReference type="InterPro" id="IPR011009">
    <property type="entry name" value="Kinase-like_dom_sf"/>
</dbReference>
<evidence type="ECO:0000259" key="10">
    <source>
        <dbReference type="PROSITE" id="PS50011"/>
    </source>
</evidence>
<evidence type="ECO:0000256" key="7">
    <source>
        <dbReference type="ARBA" id="ARBA00047899"/>
    </source>
</evidence>
<dbReference type="EMBL" id="CAJHUC010003064">
    <property type="protein sequence ID" value="CAD7705269.1"/>
    <property type="molecule type" value="Genomic_DNA"/>
</dbReference>
<comment type="catalytic activity">
    <reaction evidence="7">
        <text>L-threonyl-[protein] + ATP = O-phospho-L-threonyl-[protein] + ADP + H(+)</text>
        <dbReference type="Rhea" id="RHEA:46608"/>
        <dbReference type="Rhea" id="RHEA-COMP:11060"/>
        <dbReference type="Rhea" id="RHEA-COMP:11605"/>
        <dbReference type="ChEBI" id="CHEBI:15378"/>
        <dbReference type="ChEBI" id="CHEBI:30013"/>
        <dbReference type="ChEBI" id="CHEBI:30616"/>
        <dbReference type="ChEBI" id="CHEBI:61977"/>
        <dbReference type="ChEBI" id="CHEBI:456216"/>
        <dbReference type="EC" id="2.7.11.1"/>
    </reaction>
</comment>
<keyword evidence="2" id="KW-0723">Serine/threonine-protein kinase</keyword>
<evidence type="ECO:0000256" key="5">
    <source>
        <dbReference type="ARBA" id="ARBA00022777"/>
    </source>
</evidence>
<dbReference type="InterPro" id="IPR008271">
    <property type="entry name" value="Ser/Thr_kinase_AS"/>
</dbReference>
<dbReference type="SUPFAM" id="SSF56112">
    <property type="entry name" value="Protein kinase-like (PK-like)"/>
    <property type="match status" value="1"/>
</dbReference>
<keyword evidence="4" id="KW-0547">Nucleotide-binding</keyword>
<dbReference type="PROSITE" id="PS00108">
    <property type="entry name" value="PROTEIN_KINASE_ST"/>
    <property type="match status" value="1"/>
</dbReference>
<dbReference type="Gene3D" id="1.10.510.10">
    <property type="entry name" value="Transferase(Phosphotransferase) domain 1"/>
    <property type="match status" value="1"/>
</dbReference>
<dbReference type="InterPro" id="IPR050588">
    <property type="entry name" value="WNK_Ser-Thr_kinase"/>
</dbReference>
<keyword evidence="12" id="KW-1185">Reference proteome</keyword>
<dbReference type="GO" id="GO:0004674">
    <property type="term" value="F:protein serine/threonine kinase activity"/>
    <property type="evidence" value="ECO:0007669"/>
    <property type="project" value="UniProtKB-KW"/>
</dbReference>
<keyword evidence="6" id="KW-0067">ATP-binding</keyword>
<proteinExistence type="predicted"/>
<dbReference type="SMART" id="SM00220">
    <property type="entry name" value="S_TKc"/>
    <property type="match status" value="1"/>
</dbReference>
<comment type="catalytic activity">
    <reaction evidence="8">
        <text>L-seryl-[protein] + ATP = O-phospho-L-seryl-[protein] + ADP + H(+)</text>
        <dbReference type="Rhea" id="RHEA:17989"/>
        <dbReference type="Rhea" id="RHEA-COMP:9863"/>
        <dbReference type="Rhea" id="RHEA-COMP:11604"/>
        <dbReference type="ChEBI" id="CHEBI:15378"/>
        <dbReference type="ChEBI" id="CHEBI:29999"/>
        <dbReference type="ChEBI" id="CHEBI:30616"/>
        <dbReference type="ChEBI" id="CHEBI:83421"/>
        <dbReference type="ChEBI" id="CHEBI:456216"/>
        <dbReference type="EC" id="2.7.11.1"/>
    </reaction>
</comment>
<dbReference type="FunFam" id="1.10.510.10:FF:001565">
    <property type="entry name" value="WNK protein kinase"/>
    <property type="match status" value="1"/>
</dbReference>
<dbReference type="CDD" id="cd13983">
    <property type="entry name" value="STKc_WNK"/>
    <property type="match status" value="1"/>
</dbReference>
<dbReference type="FunFam" id="3.30.200.20:FF:000075">
    <property type="entry name" value="Probable serine/threonine-protein kinase WNK1"/>
    <property type="match status" value="1"/>
</dbReference>
<feature type="region of interest" description="Disordered" evidence="9">
    <location>
        <begin position="578"/>
        <end position="603"/>
    </location>
</feature>